<reference evidence="4 5" key="1">
    <citation type="submission" date="2014-10" db="EMBL/GenBank/DDBJ databases">
        <title>Genome sequence of Micropolyspora internatus JCM3315.</title>
        <authorList>
            <person name="Shin S.-K."/>
            <person name="Yi H."/>
        </authorList>
    </citation>
    <scope>NUCLEOTIDE SEQUENCE [LARGE SCALE GENOMIC DNA]</scope>
    <source>
        <strain evidence="4 5">JCM 3315</strain>
    </source>
</reference>
<keyword evidence="2" id="KW-0472">Membrane</keyword>
<keyword evidence="2" id="KW-0812">Transmembrane</keyword>
<name>A0A837D9Y9_9PSEU</name>
<feature type="transmembrane region" description="Helical" evidence="2">
    <location>
        <begin position="298"/>
        <end position="319"/>
    </location>
</feature>
<sequence length="324" mass="32603">MRISPTAFTRVARKALATIAATAVVGGTTVLMAGTAAAATVVADNCTGVVGGRVGDTVSVNGASVSELVRAGAEEARTIVVVHHLTIWPNHLARKISDTQIEVGTVPDARTGSISGEAIGAAVRRALEGKAGLGALPSTQRTTLDSIARTVSAACRLTVEATDYTAPTQPKPSSGPSSSEPGPGPSTRPSEDRGGSDSGSGPVDTGGQDVGFQNTGEARAPRRDYDGIPAVEAPGAGISVPEDLRYAPSSGIPGDPLTPSYGSLGAEDSGNSAHGSDLRNVGEADALASQGQRQAVQLPMLLAVVALATVTAGLVRTWVLRRAS</sequence>
<gene>
    <name evidence="4" type="ORF">MINT15_15610</name>
</gene>
<feature type="compositionally biased region" description="Low complexity" evidence="1">
    <location>
        <begin position="171"/>
        <end position="188"/>
    </location>
</feature>
<dbReference type="EMBL" id="JRZE01000003">
    <property type="protein sequence ID" value="KHF44679.1"/>
    <property type="molecule type" value="Genomic_DNA"/>
</dbReference>
<keyword evidence="3" id="KW-0732">Signal</keyword>
<organism evidence="4 5">
    <name type="scientific">Saccharomonospora viridis</name>
    <dbReference type="NCBI Taxonomy" id="1852"/>
    <lineage>
        <taxon>Bacteria</taxon>
        <taxon>Bacillati</taxon>
        <taxon>Actinomycetota</taxon>
        <taxon>Actinomycetes</taxon>
        <taxon>Pseudonocardiales</taxon>
        <taxon>Pseudonocardiaceae</taxon>
        <taxon>Saccharomonospora</taxon>
    </lineage>
</organism>
<dbReference type="OrthoDB" id="3555996at2"/>
<feature type="chain" id="PRO_5032920462" evidence="3">
    <location>
        <begin position="39"/>
        <end position="324"/>
    </location>
</feature>
<keyword evidence="2" id="KW-1133">Transmembrane helix</keyword>
<dbReference type="RefSeq" id="WP_015788189.1">
    <property type="nucleotide sequence ID" value="NZ_CALJZO010000036.1"/>
</dbReference>
<dbReference type="AlphaFoldDB" id="A0A837D9Y9"/>
<feature type="signal peptide" evidence="3">
    <location>
        <begin position="1"/>
        <end position="38"/>
    </location>
</feature>
<evidence type="ECO:0000313" key="5">
    <source>
        <dbReference type="Proteomes" id="UP000030848"/>
    </source>
</evidence>
<dbReference type="OMA" id="PPWARYG"/>
<accession>A0A837D9Y9</accession>
<proteinExistence type="predicted"/>
<feature type="region of interest" description="Disordered" evidence="1">
    <location>
        <begin position="162"/>
        <end position="278"/>
    </location>
</feature>
<evidence type="ECO:0000256" key="2">
    <source>
        <dbReference type="SAM" id="Phobius"/>
    </source>
</evidence>
<comment type="caution">
    <text evidence="4">The sequence shown here is derived from an EMBL/GenBank/DDBJ whole genome shotgun (WGS) entry which is preliminary data.</text>
</comment>
<protein>
    <submittedName>
        <fullName evidence="4">Uncharacterized protein</fullName>
    </submittedName>
</protein>
<dbReference type="Proteomes" id="UP000030848">
    <property type="component" value="Unassembled WGS sequence"/>
</dbReference>
<evidence type="ECO:0000313" key="4">
    <source>
        <dbReference type="EMBL" id="KHF44679.1"/>
    </source>
</evidence>
<evidence type="ECO:0000256" key="3">
    <source>
        <dbReference type="SAM" id="SignalP"/>
    </source>
</evidence>
<evidence type="ECO:0000256" key="1">
    <source>
        <dbReference type="SAM" id="MobiDB-lite"/>
    </source>
</evidence>